<accession>H5USM1</accession>
<dbReference type="Gene3D" id="3.30.70.100">
    <property type="match status" value="1"/>
</dbReference>
<gene>
    <name evidence="3" type="ORF">MOPEL_080_00080</name>
</gene>
<dbReference type="RefSeq" id="WP_009482627.1">
    <property type="nucleotide sequence ID" value="NZ_BAFE01000058.1"/>
</dbReference>
<feature type="region of interest" description="Disordered" evidence="1">
    <location>
        <begin position="75"/>
        <end position="98"/>
    </location>
</feature>
<reference evidence="3 4" key="1">
    <citation type="submission" date="2012-02" db="EMBL/GenBank/DDBJ databases">
        <title>Whole genome shotgun sequence of Mobilicoccus pelagius NBRC 104925.</title>
        <authorList>
            <person name="Yoshida Y."/>
            <person name="Hosoyama A."/>
            <person name="Tsuchikane K."/>
            <person name="Katsumata H."/>
            <person name="Yamazaki S."/>
            <person name="Fujita N."/>
        </authorList>
    </citation>
    <scope>NUCLEOTIDE SEQUENCE [LARGE SCALE GENOMIC DNA]</scope>
    <source>
        <strain evidence="3 4">NBRC 104925</strain>
    </source>
</reference>
<dbReference type="eggNOG" id="COG2329">
    <property type="taxonomic scope" value="Bacteria"/>
</dbReference>
<dbReference type="STRING" id="1089455.MOPEL_080_00080"/>
<dbReference type="InterPro" id="IPR050404">
    <property type="entry name" value="Heme-degrading_MO"/>
</dbReference>
<dbReference type="OrthoDB" id="5518003at2"/>
<dbReference type="Pfam" id="PF03992">
    <property type="entry name" value="ABM"/>
    <property type="match status" value="1"/>
</dbReference>
<dbReference type="AlphaFoldDB" id="H5USM1"/>
<feature type="domain" description="ABM" evidence="2">
    <location>
        <begin position="3"/>
        <end position="94"/>
    </location>
</feature>
<dbReference type="PANTHER" id="PTHR34474">
    <property type="entry name" value="SIGNAL TRANSDUCTION PROTEIN TRAP"/>
    <property type="match status" value="1"/>
</dbReference>
<protein>
    <recommendedName>
        <fullName evidence="2">ABM domain-containing protein</fullName>
    </recommendedName>
</protein>
<organism evidence="3 4">
    <name type="scientific">Mobilicoccus pelagius NBRC 104925</name>
    <dbReference type="NCBI Taxonomy" id="1089455"/>
    <lineage>
        <taxon>Bacteria</taxon>
        <taxon>Bacillati</taxon>
        <taxon>Actinomycetota</taxon>
        <taxon>Actinomycetes</taxon>
        <taxon>Micrococcales</taxon>
        <taxon>Dermatophilaceae</taxon>
        <taxon>Mobilicoccus</taxon>
    </lineage>
</organism>
<evidence type="ECO:0000259" key="2">
    <source>
        <dbReference type="PROSITE" id="PS51725"/>
    </source>
</evidence>
<evidence type="ECO:0000256" key="1">
    <source>
        <dbReference type="SAM" id="MobiDB-lite"/>
    </source>
</evidence>
<dbReference type="InterPro" id="IPR007138">
    <property type="entry name" value="ABM_dom"/>
</dbReference>
<keyword evidence="4" id="KW-1185">Reference proteome</keyword>
<comment type="caution">
    <text evidence="3">The sequence shown here is derived from an EMBL/GenBank/DDBJ whole genome shotgun (WGS) entry which is preliminary data.</text>
</comment>
<dbReference type="SUPFAM" id="SSF54909">
    <property type="entry name" value="Dimeric alpha+beta barrel"/>
    <property type="match status" value="1"/>
</dbReference>
<dbReference type="PROSITE" id="PS51725">
    <property type="entry name" value="ABM"/>
    <property type="match status" value="1"/>
</dbReference>
<evidence type="ECO:0000313" key="3">
    <source>
        <dbReference type="EMBL" id="GAB48729.1"/>
    </source>
</evidence>
<dbReference type="EMBL" id="BAFE01000058">
    <property type="protein sequence ID" value="GAB48729.1"/>
    <property type="molecule type" value="Genomic_DNA"/>
</dbReference>
<dbReference type="Proteomes" id="UP000004367">
    <property type="component" value="Unassembled WGS sequence"/>
</dbReference>
<dbReference type="PANTHER" id="PTHR34474:SF2">
    <property type="entry name" value="SIGNAL TRANSDUCTION PROTEIN TRAP"/>
    <property type="match status" value="1"/>
</dbReference>
<proteinExistence type="predicted"/>
<evidence type="ECO:0000313" key="4">
    <source>
        <dbReference type="Proteomes" id="UP000004367"/>
    </source>
</evidence>
<sequence length="119" mass="12599">MSVIKINAITVPADSGDELAHRFAARAGAVDGQPGFEGFELLKPTDEGRRVWLVVTRWKDEESFQAWVNSKNFAEGHAHGGEAPAGHGHGAGEGHRKPVGLSAELWGYEVAGGSTGHTV</sequence>
<dbReference type="InterPro" id="IPR011008">
    <property type="entry name" value="Dimeric_a/b-barrel"/>
</dbReference>
<name>H5USM1_9MICO</name>